<accession>A0A8S5MPN3</accession>
<proteinExistence type="predicted"/>
<sequence>MPITGSWEIQLSVFTLQTSVVIRSAKLRYK</sequence>
<protein>
    <submittedName>
        <fullName evidence="1">Uncharacterized protein</fullName>
    </submittedName>
</protein>
<organism evidence="1">
    <name type="scientific">Myoviridae sp. ct3Sw5</name>
    <dbReference type="NCBI Taxonomy" id="2826609"/>
    <lineage>
        <taxon>Viruses</taxon>
        <taxon>Duplodnaviria</taxon>
        <taxon>Heunggongvirae</taxon>
        <taxon>Uroviricota</taxon>
        <taxon>Caudoviricetes</taxon>
    </lineage>
</organism>
<evidence type="ECO:0000313" key="1">
    <source>
        <dbReference type="EMBL" id="DAD84015.1"/>
    </source>
</evidence>
<name>A0A8S5MPN3_9CAUD</name>
<reference evidence="1" key="1">
    <citation type="journal article" date="2021" name="Proc. Natl. Acad. Sci. U.S.A.">
        <title>A Catalog of Tens of Thousands of Viruses from Human Metagenomes Reveals Hidden Associations with Chronic Diseases.</title>
        <authorList>
            <person name="Tisza M.J."/>
            <person name="Buck C.B."/>
        </authorList>
    </citation>
    <scope>NUCLEOTIDE SEQUENCE</scope>
    <source>
        <strain evidence="1">Ct3Sw5</strain>
    </source>
</reference>
<dbReference type="EMBL" id="BK014950">
    <property type="protein sequence ID" value="DAD84015.1"/>
    <property type="molecule type" value="Genomic_DNA"/>
</dbReference>